<proteinExistence type="predicted"/>
<organism evidence="2 3">
    <name type="scientific">Rhodococcus zopfii</name>
    <dbReference type="NCBI Taxonomy" id="43772"/>
    <lineage>
        <taxon>Bacteria</taxon>
        <taxon>Bacillati</taxon>
        <taxon>Actinomycetota</taxon>
        <taxon>Actinomycetes</taxon>
        <taxon>Mycobacteriales</taxon>
        <taxon>Nocardiaceae</taxon>
        <taxon>Rhodococcus</taxon>
    </lineage>
</organism>
<reference evidence="2 3" key="1">
    <citation type="submission" date="2019-10" db="EMBL/GenBank/DDBJ databases">
        <title>Draft Genome Assembly of Rhodococcus zopfii DSM44189.</title>
        <authorList>
            <person name="Sutton J.M."/>
            <person name="Akob D.M."/>
            <person name="Bushman T.J."/>
        </authorList>
    </citation>
    <scope>NUCLEOTIDE SEQUENCE [LARGE SCALE GENOMIC DNA]</scope>
    <source>
        <strain evidence="2 3">DSM 44189</strain>
    </source>
</reference>
<name>A0ABU3WV66_9NOCA</name>
<gene>
    <name evidence="2" type="ORF">F8M49_25450</name>
</gene>
<dbReference type="Proteomes" id="UP001275440">
    <property type="component" value="Unassembled WGS sequence"/>
</dbReference>
<dbReference type="InterPro" id="IPR044992">
    <property type="entry name" value="ChyE-like"/>
</dbReference>
<dbReference type="PANTHER" id="PTHR42695">
    <property type="entry name" value="GLUTAMINE AMIDOTRANSFERASE YLR126C-RELATED"/>
    <property type="match status" value="1"/>
</dbReference>
<dbReference type="CDD" id="cd01741">
    <property type="entry name" value="GATase1_1"/>
    <property type="match status" value="1"/>
</dbReference>
<keyword evidence="2" id="KW-0315">Glutamine amidotransferase</keyword>
<feature type="domain" description="Glutamine amidotransferase" evidence="1">
    <location>
        <begin position="124"/>
        <end position="281"/>
    </location>
</feature>
<sequence>MSLSPGSFSPTRMCPTEISASKHCAMLRYRGPGAPSVRSRCQMIVLFMVVKKQVQSRMGGILCAEHHSYIIVCRSRHCNHEMREAYMSKHNFDAGVDGKPGRRVLVIQHVECEPPAVFEDVLVERGIGIDRIELDRGDELPDWRLYDAVIAMGGPMGAVDDDEFPWLAGERKFIEDSVSAGMPYWGVCLGAQLLSASFGAEIYTGETPEVGMNEVSLTAAAESDPVFSRLPASFPVFQWHSDSFVLPEGFARLCESKLYENQVISRGAAYGIQFHVEVTESLAAEWGDIPEYKEALESIHGEGASERVLEELRLNIDGNMKIARNIFSAWLDAFVVR</sequence>
<dbReference type="SUPFAM" id="SSF52317">
    <property type="entry name" value="Class I glutamine amidotransferase-like"/>
    <property type="match status" value="1"/>
</dbReference>
<dbReference type="PROSITE" id="PS51273">
    <property type="entry name" value="GATASE_TYPE_1"/>
    <property type="match status" value="1"/>
</dbReference>
<dbReference type="Gene3D" id="3.40.50.880">
    <property type="match status" value="1"/>
</dbReference>
<keyword evidence="3" id="KW-1185">Reference proteome</keyword>
<accession>A0ABU3WV66</accession>
<comment type="caution">
    <text evidence="2">The sequence shown here is derived from an EMBL/GenBank/DDBJ whole genome shotgun (WGS) entry which is preliminary data.</text>
</comment>
<dbReference type="InterPro" id="IPR017926">
    <property type="entry name" value="GATASE"/>
</dbReference>
<dbReference type="EMBL" id="WBMO01000005">
    <property type="protein sequence ID" value="MDV2477894.1"/>
    <property type="molecule type" value="Genomic_DNA"/>
</dbReference>
<protein>
    <submittedName>
        <fullName evidence="2">Type 1 glutamine amidotransferase</fullName>
    </submittedName>
</protein>
<evidence type="ECO:0000313" key="2">
    <source>
        <dbReference type="EMBL" id="MDV2477894.1"/>
    </source>
</evidence>
<evidence type="ECO:0000313" key="3">
    <source>
        <dbReference type="Proteomes" id="UP001275440"/>
    </source>
</evidence>
<dbReference type="PANTHER" id="PTHR42695:SF5">
    <property type="entry name" value="GLUTAMINE AMIDOTRANSFERASE YLR126C-RELATED"/>
    <property type="match status" value="1"/>
</dbReference>
<dbReference type="InterPro" id="IPR029062">
    <property type="entry name" value="Class_I_gatase-like"/>
</dbReference>
<dbReference type="Pfam" id="PF00117">
    <property type="entry name" value="GATase"/>
    <property type="match status" value="1"/>
</dbReference>
<evidence type="ECO:0000259" key="1">
    <source>
        <dbReference type="Pfam" id="PF00117"/>
    </source>
</evidence>